<evidence type="ECO:0000313" key="1">
    <source>
        <dbReference type="EMBL" id="SMP81569.1"/>
    </source>
</evidence>
<comment type="caution">
    <text evidence="1">The sequence shown here is derived from an EMBL/GenBank/DDBJ whole genome shotgun (WGS) entry which is preliminary data.</text>
</comment>
<evidence type="ECO:0008006" key="3">
    <source>
        <dbReference type="Google" id="ProtNLM"/>
    </source>
</evidence>
<name>A0ABY1QUV4_9BURK</name>
<gene>
    <name evidence="1" type="ORF">SAMN06295970_14515</name>
</gene>
<organism evidence="1 2">
    <name type="scientific">Noviherbaspirillum suwonense</name>
    <dbReference type="NCBI Taxonomy" id="1224511"/>
    <lineage>
        <taxon>Bacteria</taxon>
        <taxon>Pseudomonadati</taxon>
        <taxon>Pseudomonadota</taxon>
        <taxon>Betaproteobacteria</taxon>
        <taxon>Burkholderiales</taxon>
        <taxon>Oxalobacteraceae</taxon>
        <taxon>Noviherbaspirillum</taxon>
    </lineage>
</organism>
<dbReference type="PROSITE" id="PS51257">
    <property type="entry name" value="PROKAR_LIPOPROTEIN"/>
    <property type="match status" value="1"/>
</dbReference>
<reference evidence="1 2" key="1">
    <citation type="submission" date="2017-05" db="EMBL/GenBank/DDBJ databases">
        <authorList>
            <person name="Varghese N."/>
            <person name="Submissions S."/>
        </authorList>
    </citation>
    <scope>NUCLEOTIDE SEQUENCE [LARGE SCALE GENOMIC DNA]</scope>
    <source>
        <strain evidence="1 2">DSM 26001</strain>
    </source>
</reference>
<dbReference type="RefSeq" id="WP_283445687.1">
    <property type="nucleotide sequence ID" value="NZ_FXUL01000045.1"/>
</dbReference>
<accession>A0ABY1QUV4</accession>
<dbReference type="Proteomes" id="UP001158049">
    <property type="component" value="Unassembled WGS sequence"/>
</dbReference>
<keyword evidence="2" id="KW-1185">Reference proteome</keyword>
<evidence type="ECO:0000313" key="2">
    <source>
        <dbReference type="Proteomes" id="UP001158049"/>
    </source>
</evidence>
<sequence>MKKMLVALMMVMGLLTGCSDDKFAMEAKSGQRGAGSTVQLDGKEGVMTVLALQPDHPDGVKYHVTMKDEGVLTKIGNLAGSKVIELHIKELNTKINFAAIPNQGYFCLECASLKLPQNWTVTKVQ</sequence>
<proteinExistence type="predicted"/>
<protein>
    <recommendedName>
        <fullName evidence="3">Lipoprotein</fullName>
    </recommendedName>
</protein>
<dbReference type="EMBL" id="FXUL01000045">
    <property type="protein sequence ID" value="SMP81569.1"/>
    <property type="molecule type" value="Genomic_DNA"/>
</dbReference>